<evidence type="ECO:0000313" key="10">
    <source>
        <dbReference type="EMBL" id="KAG2557828.1"/>
    </source>
</evidence>
<dbReference type="PANTHER" id="PTHR11926">
    <property type="entry name" value="GLUCOSYL/GLUCURONOSYL TRANSFERASES"/>
    <property type="match status" value="1"/>
</dbReference>
<evidence type="ECO:0000256" key="8">
    <source>
        <dbReference type="ARBA" id="ARBA00058304"/>
    </source>
</evidence>
<comment type="caution">
    <text evidence="10">The sequence shown here is derived from an EMBL/GenBank/DDBJ whole genome shotgun (WGS) entry which is preliminary data.</text>
</comment>
<dbReference type="PANTHER" id="PTHR11926:SF1374">
    <property type="entry name" value="UDP-GLYCOSYLTRANSFERASE 76F1-RELATED"/>
    <property type="match status" value="1"/>
</dbReference>
<dbReference type="AlphaFoldDB" id="A0A8T0PA17"/>
<name>A0A8T0PA17_PANVG</name>
<evidence type="ECO:0000256" key="7">
    <source>
        <dbReference type="ARBA" id="ARBA00052327"/>
    </source>
</evidence>
<sequence>MASNSGAAGHRVVLFPFPYHGHLSPMLRLAAALHARGLAITVMHAEHHAPDPADHPADYRFVPLPADVAAGLLSSEDVARLLMEVDAILAVPFKDRLAALLAEPDAGGVCCVIADVQWYSALAAARKLGVPTLGLMTSSAASFRTFMAYPTLIDKGYLPVQEGHKDDPVDELPPFRVRDLQRIDKSILAEFDSLLERNVAEARRSSGLILNTFDVIRQDLSIPVFAIGPLNTLSPPVKSSLPQDRGCLNWLDTQEPGSVLYVSFGSFVPIDTDEFMELAWGLANSKRPFIWVVRRGLVRGFESGELPDELEEKIRDRGRIVYWAPQEEVLVHPAICAFVTHNGWNSTVEAMSRGVPMICRPLIGDQQGTARYVCNVWRVGMEVEVETQLEWGKLHLAIEKLMGDNEGEEVRERMKYLTNMADKGVSEGGSSHTSFVNLVEFILSFTC</sequence>
<reference evidence="10" key="1">
    <citation type="submission" date="2020-05" db="EMBL/GenBank/DDBJ databases">
        <title>WGS assembly of Panicum virgatum.</title>
        <authorList>
            <person name="Lovell J.T."/>
            <person name="Jenkins J."/>
            <person name="Shu S."/>
            <person name="Juenger T.E."/>
            <person name="Schmutz J."/>
        </authorList>
    </citation>
    <scope>NUCLEOTIDE SEQUENCE</scope>
    <source>
        <strain evidence="10">AP13</strain>
    </source>
</reference>
<evidence type="ECO:0000256" key="5">
    <source>
        <dbReference type="ARBA" id="ARBA00022679"/>
    </source>
</evidence>
<dbReference type="GO" id="GO:0080043">
    <property type="term" value="F:quercetin 3-O-glucosyltransferase activity"/>
    <property type="evidence" value="ECO:0007669"/>
    <property type="project" value="TreeGrafter"/>
</dbReference>
<evidence type="ECO:0000256" key="2">
    <source>
        <dbReference type="ARBA" id="ARBA00001946"/>
    </source>
</evidence>
<dbReference type="OrthoDB" id="5835829at2759"/>
<dbReference type="Proteomes" id="UP000823388">
    <property type="component" value="Chromosome 8N"/>
</dbReference>
<dbReference type="SUPFAM" id="SSF53756">
    <property type="entry name" value="UDP-Glycosyltransferase/glycogen phosphorylase"/>
    <property type="match status" value="1"/>
</dbReference>
<keyword evidence="5" id="KW-0808">Transferase</keyword>
<dbReference type="Pfam" id="PF00201">
    <property type="entry name" value="UDPGT"/>
    <property type="match status" value="1"/>
</dbReference>
<evidence type="ECO:0000256" key="1">
    <source>
        <dbReference type="ARBA" id="ARBA00001913"/>
    </source>
</evidence>
<evidence type="ECO:0000256" key="9">
    <source>
        <dbReference type="ARBA" id="ARBA00066799"/>
    </source>
</evidence>
<dbReference type="GO" id="GO:0047254">
    <property type="term" value="F:2,4-dihydroxy-7-methoxy-2H-1,4-benzoxazin-3(4H)-one 2-D-glucosyltransferase activity"/>
    <property type="evidence" value="ECO:0007669"/>
    <property type="project" value="UniProtKB-EC"/>
</dbReference>
<gene>
    <name evidence="10" type="ORF">PVAP13_8NG272700</name>
</gene>
<evidence type="ECO:0000256" key="4">
    <source>
        <dbReference type="ARBA" id="ARBA00022676"/>
    </source>
</evidence>
<evidence type="ECO:0000313" key="11">
    <source>
        <dbReference type="Proteomes" id="UP000823388"/>
    </source>
</evidence>
<comment type="catalytic activity">
    <reaction evidence="7">
        <text>DIMBOA + UDP-alpha-D-glucose = DIMBOA beta-D-glucoside + UDP + H(+)</text>
        <dbReference type="Rhea" id="RHEA:15541"/>
        <dbReference type="ChEBI" id="CHEBI:15378"/>
        <dbReference type="ChEBI" id="CHEBI:18048"/>
        <dbReference type="ChEBI" id="CHEBI:37573"/>
        <dbReference type="ChEBI" id="CHEBI:58223"/>
        <dbReference type="ChEBI" id="CHEBI:58885"/>
        <dbReference type="EC" id="2.4.1.202"/>
    </reaction>
</comment>
<comment type="cofactor">
    <cofactor evidence="1">
        <name>Ca(2+)</name>
        <dbReference type="ChEBI" id="CHEBI:29108"/>
    </cofactor>
</comment>
<dbReference type="FunFam" id="3.40.50.2000:FF:000040">
    <property type="entry name" value="UDP-glycosyltransferase 76C1"/>
    <property type="match status" value="1"/>
</dbReference>
<dbReference type="InterPro" id="IPR002213">
    <property type="entry name" value="UDP_glucos_trans"/>
</dbReference>
<comment type="similarity">
    <text evidence="3">Belongs to the UDP-glycosyltransferase family.</text>
</comment>
<dbReference type="CDD" id="cd03784">
    <property type="entry name" value="GT1_Gtf-like"/>
    <property type="match status" value="1"/>
</dbReference>
<comment type="cofactor">
    <cofactor evidence="2">
        <name>Mg(2+)</name>
        <dbReference type="ChEBI" id="CHEBI:18420"/>
    </cofactor>
</comment>
<evidence type="ECO:0000256" key="6">
    <source>
        <dbReference type="ARBA" id="ARBA00051876"/>
    </source>
</evidence>
<keyword evidence="4" id="KW-0328">Glycosyltransferase</keyword>
<dbReference type="EMBL" id="CM029052">
    <property type="protein sequence ID" value="KAG2557828.1"/>
    <property type="molecule type" value="Genomic_DNA"/>
</dbReference>
<dbReference type="EC" id="2.4.1.202" evidence="9"/>
<protein>
    <recommendedName>
        <fullName evidence="9">2,4-dihydroxy-7-methoxy-2H-1,4-benzoxazin-3(4H)-one 2-D-glucosyltransferase</fullName>
        <ecNumber evidence="9">2.4.1.202</ecNumber>
    </recommendedName>
</protein>
<proteinExistence type="inferred from homology"/>
<dbReference type="Gene3D" id="3.40.50.2000">
    <property type="entry name" value="Glycogen Phosphorylase B"/>
    <property type="match status" value="2"/>
</dbReference>
<accession>A0A8T0PA17</accession>
<comment type="function">
    <text evidence="8">Glucosyltransferase involved in the last step of benzoxazinoid glucoside biosynthesis. Catalyzes the glucosylation of hydroxamic acids utilizing UDP-glucose as glucose doner, reducing the toxicity of these natural insecticides for storage. Can use DIMBOA and DIBOA as substrates, HMBOA (2-hydroxy-7-methoxy-2H-1,4-benzoxazin-3(4H)-one) and HBOA (2-hydroxy-2H-1,4-benzoxazin-3(4H)-one) with a lower efficiency, but not indole acetic acid or quercitin.</text>
</comment>
<dbReference type="FunFam" id="3.40.50.2000:FF:000120">
    <property type="entry name" value="UDP-glycosyltransferase 76C1"/>
    <property type="match status" value="1"/>
</dbReference>
<evidence type="ECO:0000256" key="3">
    <source>
        <dbReference type="ARBA" id="ARBA00009995"/>
    </source>
</evidence>
<organism evidence="10 11">
    <name type="scientific">Panicum virgatum</name>
    <name type="common">Blackwell switchgrass</name>
    <dbReference type="NCBI Taxonomy" id="38727"/>
    <lineage>
        <taxon>Eukaryota</taxon>
        <taxon>Viridiplantae</taxon>
        <taxon>Streptophyta</taxon>
        <taxon>Embryophyta</taxon>
        <taxon>Tracheophyta</taxon>
        <taxon>Spermatophyta</taxon>
        <taxon>Magnoliopsida</taxon>
        <taxon>Liliopsida</taxon>
        <taxon>Poales</taxon>
        <taxon>Poaceae</taxon>
        <taxon>PACMAD clade</taxon>
        <taxon>Panicoideae</taxon>
        <taxon>Panicodae</taxon>
        <taxon>Paniceae</taxon>
        <taxon>Panicinae</taxon>
        <taxon>Panicum</taxon>
        <taxon>Panicum sect. Hiantes</taxon>
    </lineage>
</organism>
<keyword evidence="11" id="KW-1185">Reference proteome</keyword>
<dbReference type="GO" id="GO:0080044">
    <property type="term" value="F:quercetin 7-O-glucosyltransferase activity"/>
    <property type="evidence" value="ECO:0007669"/>
    <property type="project" value="TreeGrafter"/>
</dbReference>
<comment type="catalytic activity">
    <reaction evidence="6">
        <text>DIBOA + UDP-alpha-D-glucose = DIBOA beta-D-glucoside + UDP + H(+)</text>
        <dbReference type="Rhea" id="RHEA:33955"/>
        <dbReference type="ChEBI" id="CHEBI:15378"/>
        <dbReference type="ChEBI" id="CHEBI:58223"/>
        <dbReference type="ChEBI" id="CHEBI:58885"/>
        <dbReference type="ChEBI" id="CHEBI:63558"/>
        <dbReference type="ChEBI" id="CHEBI:63670"/>
        <dbReference type="EC" id="2.4.1.202"/>
    </reaction>
</comment>